<feature type="chain" id="PRO_5016673374" evidence="9">
    <location>
        <begin position="33"/>
        <end position="224"/>
    </location>
</feature>
<gene>
    <name evidence="11" type="primary">fimD_2</name>
    <name evidence="11" type="ORF">NCTC204_01350</name>
</gene>
<evidence type="ECO:0000313" key="12">
    <source>
        <dbReference type="Proteomes" id="UP000255192"/>
    </source>
</evidence>
<evidence type="ECO:0000256" key="7">
    <source>
        <dbReference type="ARBA" id="ARBA00023136"/>
    </source>
</evidence>
<dbReference type="InterPro" id="IPR037224">
    <property type="entry name" value="PapC_N_sf"/>
</dbReference>
<evidence type="ECO:0000256" key="3">
    <source>
        <dbReference type="ARBA" id="ARBA00022448"/>
    </source>
</evidence>
<feature type="signal peptide" evidence="9">
    <location>
        <begin position="1"/>
        <end position="32"/>
    </location>
</feature>
<sequence length="224" mass="24812">MPNKNNGLFKLSTIFFAMLPALLSGLNNKAQARDFFDPSFISSLNGSDPSTTPDLSVFQTQNAQAPGDYRVDIMFNGRYLDTRTIKFVANNRASSDNREPALVPCLSLKALAEYGVRIKSFPELAEDQNGCANFSVIPDTKADFDFTAQRLNISIPQAALSTTAQGYIPPDQFDDGINALLVNYQFSGSNDMQANDEYYSLNLQSGLNVGPWRIRNLSTWNKKQ</sequence>
<evidence type="ECO:0000256" key="6">
    <source>
        <dbReference type="ARBA" id="ARBA00022729"/>
    </source>
</evidence>
<dbReference type="GO" id="GO:0015473">
    <property type="term" value="F:fimbrial usher porin activity"/>
    <property type="evidence" value="ECO:0007669"/>
    <property type="project" value="InterPro"/>
</dbReference>
<dbReference type="FunFam" id="3.10.20.410:FF:000001">
    <property type="entry name" value="Fimbrial outer membrane usher protein"/>
    <property type="match status" value="1"/>
</dbReference>
<keyword evidence="3" id="KW-0813">Transport</keyword>
<organism evidence="11 12">
    <name type="scientific">Klebsiella pneumoniae</name>
    <dbReference type="NCBI Taxonomy" id="573"/>
    <lineage>
        <taxon>Bacteria</taxon>
        <taxon>Pseudomonadati</taxon>
        <taxon>Pseudomonadota</taxon>
        <taxon>Gammaproteobacteria</taxon>
        <taxon>Enterobacterales</taxon>
        <taxon>Enterobacteriaceae</taxon>
        <taxon>Klebsiella/Raoultella group</taxon>
        <taxon>Klebsiella</taxon>
        <taxon>Klebsiella pneumoniae complex</taxon>
    </lineage>
</organism>
<protein>
    <submittedName>
        <fullName evidence="11">Putative fimbrial biogenesis outer membrane usher protein</fullName>
    </submittedName>
</protein>
<evidence type="ECO:0000256" key="2">
    <source>
        <dbReference type="ARBA" id="ARBA00008064"/>
    </source>
</evidence>
<comment type="subcellular location">
    <subcellularLocation>
        <location evidence="1">Cell outer membrane</location>
        <topology evidence="1">Multi-pass membrane protein</topology>
    </subcellularLocation>
</comment>
<dbReference type="GO" id="GO:0009297">
    <property type="term" value="P:pilus assembly"/>
    <property type="evidence" value="ECO:0007669"/>
    <property type="project" value="InterPro"/>
</dbReference>
<dbReference type="InterPro" id="IPR000015">
    <property type="entry name" value="Fimb_usher"/>
</dbReference>
<feature type="domain" description="PapC N-terminal" evidence="10">
    <location>
        <begin position="36"/>
        <end position="187"/>
    </location>
</feature>
<name>A0A377ZS62_KLEPN</name>
<dbReference type="EMBL" id="UGMD01000002">
    <property type="protein sequence ID" value="STU79355.1"/>
    <property type="molecule type" value="Genomic_DNA"/>
</dbReference>
<keyword evidence="4" id="KW-1029">Fimbrium biogenesis</keyword>
<accession>A0A377ZS62</accession>
<dbReference type="Pfam" id="PF13954">
    <property type="entry name" value="PapC_N"/>
    <property type="match status" value="1"/>
</dbReference>
<reference evidence="11 12" key="1">
    <citation type="submission" date="2018-06" db="EMBL/GenBank/DDBJ databases">
        <authorList>
            <consortium name="Pathogen Informatics"/>
            <person name="Doyle S."/>
        </authorList>
    </citation>
    <scope>NUCLEOTIDE SEQUENCE [LARGE SCALE GENOMIC DNA]</scope>
    <source>
        <strain evidence="11 12">NCTC204</strain>
    </source>
</reference>
<keyword evidence="7" id="KW-0472">Membrane</keyword>
<comment type="similarity">
    <text evidence="2">Belongs to the fimbrial export usher family.</text>
</comment>
<dbReference type="SUPFAM" id="SSF141729">
    <property type="entry name" value="FimD N-terminal domain-like"/>
    <property type="match status" value="1"/>
</dbReference>
<dbReference type="PANTHER" id="PTHR30451">
    <property type="entry name" value="OUTER MEMBRANE USHER PROTEIN"/>
    <property type="match status" value="1"/>
</dbReference>
<dbReference type="PANTHER" id="PTHR30451:SF21">
    <property type="entry name" value="FIMBRIAL USHER DOMAIN-CONTAINING PROTEIN YDET-RELATED"/>
    <property type="match status" value="1"/>
</dbReference>
<proteinExistence type="inferred from homology"/>
<dbReference type="InterPro" id="IPR025885">
    <property type="entry name" value="PapC_N"/>
</dbReference>
<dbReference type="GO" id="GO:0009279">
    <property type="term" value="C:cell outer membrane"/>
    <property type="evidence" value="ECO:0007669"/>
    <property type="project" value="UniProtKB-SubCell"/>
</dbReference>
<evidence type="ECO:0000256" key="1">
    <source>
        <dbReference type="ARBA" id="ARBA00004571"/>
    </source>
</evidence>
<evidence type="ECO:0000256" key="9">
    <source>
        <dbReference type="SAM" id="SignalP"/>
    </source>
</evidence>
<evidence type="ECO:0000313" key="11">
    <source>
        <dbReference type="EMBL" id="STU79355.1"/>
    </source>
</evidence>
<dbReference type="AlphaFoldDB" id="A0A377ZS62"/>
<keyword evidence="6 9" id="KW-0732">Signal</keyword>
<dbReference type="Proteomes" id="UP000255192">
    <property type="component" value="Unassembled WGS sequence"/>
</dbReference>
<keyword evidence="8" id="KW-0998">Cell outer membrane</keyword>
<evidence type="ECO:0000256" key="8">
    <source>
        <dbReference type="ARBA" id="ARBA00023237"/>
    </source>
</evidence>
<evidence type="ECO:0000256" key="4">
    <source>
        <dbReference type="ARBA" id="ARBA00022558"/>
    </source>
</evidence>
<keyword evidence="5" id="KW-0812">Transmembrane</keyword>
<dbReference type="Gene3D" id="3.10.20.410">
    <property type="match status" value="1"/>
</dbReference>
<evidence type="ECO:0000256" key="5">
    <source>
        <dbReference type="ARBA" id="ARBA00022692"/>
    </source>
</evidence>
<evidence type="ECO:0000259" key="10">
    <source>
        <dbReference type="Pfam" id="PF13954"/>
    </source>
</evidence>